<sequence length="454" mass="49228">MEREFIKICKQSFNSDQITSSENELYRHSHDESHHPSVEPDLVFFPESADDVVNIVGISRQFQIPITPFGTGSGLEGQVIPVKKGISVNFERMNQVIKFSPEDMLVTVQPGITRMGLNSIINKHGLYFPIDPGADASIGGMVATNASGTTAVRYGSMRDQLLDLEVVLANGTVIHTGTKAKKSSSGLHLTGLFAGSEGTLGLITEITLKLHGIPEHTIAATCTFDTPRACTEAAHAILLSGIPILRMEFVDALSISFVNAYGSYGLPEKHSLFFEFAGMQKAVEEESLLAEGLLKDMGCENWAIASDSGERARLWKARHEMSYAFRHIKGMTSTGGDVCAPISKLPHLVDYARELIAESGLTGGIFGHVGDGNFHTIIMYDTSSTDELAKAEQINGRLAERAIELGGTCTGEHGVGIGKRKYQFAEHGAALEVMKSMKQLFDPENLLNPGKIFL</sequence>
<comment type="caution">
    <text evidence="9">The sequence shown here is derived from an EMBL/GenBank/DDBJ whole genome shotgun (WGS) entry which is preliminary data.</text>
</comment>
<reference evidence="10" key="1">
    <citation type="journal article" date="2019" name="Int. J. Syst. Evol. Microbiol.">
        <title>The Global Catalogue of Microorganisms (GCM) 10K type strain sequencing project: providing services to taxonomists for standard genome sequencing and annotation.</title>
        <authorList>
            <consortium name="The Broad Institute Genomics Platform"/>
            <consortium name="The Broad Institute Genome Sequencing Center for Infectious Disease"/>
            <person name="Wu L."/>
            <person name="Ma J."/>
        </authorList>
    </citation>
    <scope>NUCLEOTIDE SEQUENCE [LARGE SCALE GENOMIC DNA]</scope>
    <source>
        <strain evidence="10">CCUG 54527</strain>
    </source>
</reference>
<organism evidence="9 10">
    <name type="scientific">Paenisporosarcina macmurdoensis</name>
    <dbReference type="NCBI Taxonomy" id="212659"/>
    <lineage>
        <taxon>Bacteria</taxon>
        <taxon>Bacillati</taxon>
        <taxon>Bacillota</taxon>
        <taxon>Bacilli</taxon>
        <taxon>Bacillales</taxon>
        <taxon>Caryophanaceae</taxon>
        <taxon>Paenisporosarcina</taxon>
    </lineage>
</organism>
<comment type="cofactor">
    <cofactor evidence="1">
        <name>FAD</name>
        <dbReference type="ChEBI" id="CHEBI:57692"/>
    </cofactor>
</comment>
<dbReference type="InterPro" id="IPR006094">
    <property type="entry name" value="Oxid_FAD_bind_N"/>
</dbReference>
<dbReference type="InterPro" id="IPR036318">
    <property type="entry name" value="FAD-bd_PCMH-like_sf"/>
</dbReference>
<dbReference type="PROSITE" id="PS51387">
    <property type="entry name" value="FAD_PCMH"/>
    <property type="match status" value="1"/>
</dbReference>
<dbReference type="Pfam" id="PF02913">
    <property type="entry name" value="FAD-oxidase_C"/>
    <property type="match status" value="1"/>
</dbReference>
<gene>
    <name evidence="9" type="ORF">ACFPYN_04560</name>
</gene>
<keyword evidence="5" id="KW-0809">Transit peptide</keyword>
<evidence type="ECO:0000259" key="8">
    <source>
        <dbReference type="PROSITE" id="PS51387"/>
    </source>
</evidence>
<evidence type="ECO:0000256" key="3">
    <source>
        <dbReference type="ARBA" id="ARBA00022630"/>
    </source>
</evidence>
<keyword evidence="10" id="KW-1185">Reference proteome</keyword>
<dbReference type="Gene3D" id="1.10.45.10">
    <property type="entry name" value="Vanillyl-alcohol Oxidase, Chain A, domain 4"/>
    <property type="match status" value="1"/>
</dbReference>
<dbReference type="SUPFAM" id="SSF56176">
    <property type="entry name" value="FAD-binding/transporter-associated domain-like"/>
    <property type="match status" value="1"/>
</dbReference>
<dbReference type="Proteomes" id="UP001596170">
    <property type="component" value="Unassembled WGS sequence"/>
</dbReference>
<evidence type="ECO:0000256" key="5">
    <source>
        <dbReference type="ARBA" id="ARBA00022946"/>
    </source>
</evidence>
<evidence type="ECO:0000256" key="2">
    <source>
        <dbReference type="ARBA" id="ARBA00008000"/>
    </source>
</evidence>
<dbReference type="RefSeq" id="WP_377732813.1">
    <property type="nucleotide sequence ID" value="NZ_JBHSRI010000003.1"/>
</dbReference>
<dbReference type="Gene3D" id="3.30.70.2740">
    <property type="match status" value="1"/>
</dbReference>
<dbReference type="EC" id="1.1.2.4" evidence="7"/>
<accession>A0ABW1L416</accession>
<evidence type="ECO:0000256" key="7">
    <source>
        <dbReference type="ARBA" id="ARBA00038897"/>
    </source>
</evidence>
<dbReference type="InterPro" id="IPR016171">
    <property type="entry name" value="Vanillyl_alc_oxidase_C-sub2"/>
</dbReference>
<protein>
    <recommendedName>
        <fullName evidence="7">D-lactate dehydrogenase (cytochrome)</fullName>
        <ecNumber evidence="7">1.1.2.4</ecNumber>
    </recommendedName>
</protein>
<keyword evidence="3" id="KW-0285">Flavoprotein</keyword>
<dbReference type="InterPro" id="IPR004113">
    <property type="entry name" value="FAD-bd_oxidored_4_C"/>
</dbReference>
<evidence type="ECO:0000313" key="10">
    <source>
        <dbReference type="Proteomes" id="UP001596170"/>
    </source>
</evidence>
<dbReference type="Gene3D" id="3.30.465.10">
    <property type="match status" value="1"/>
</dbReference>
<dbReference type="InterPro" id="IPR016164">
    <property type="entry name" value="FAD-linked_Oxase-like_C"/>
</dbReference>
<dbReference type="EMBL" id="JBHSRI010000003">
    <property type="protein sequence ID" value="MFC6038725.1"/>
    <property type="molecule type" value="Genomic_DNA"/>
</dbReference>
<dbReference type="Pfam" id="PF01565">
    <property type="entry name" value="FAD_binding_4"/>
    <property type="match status" value="1"/>
</dbReference>
<dbReference type="SUPFAM" id="SSF55103">
    <property type="entry name" value="FAD-linked oxidases, C-terminal domain"/>
    <property type="match status" value="1"/>
</dbReference>
<feature type="domain" description="FAD-binding PCMH-type" evidence="8">
    <location>
        <begin position="36"/>
        <end position="213"/>
    </location>
</feature>
<keyword evidence="4" id="KW-0274">FAD</keyword>
<evidence type="ECO:0000256" key="6">
    <source>
        <dbReference type="ARBA" id="ARBA00023002"/>
    </source>
</evidence>
<dbReference type="InterPro" id="IPR016169">
    <property type="entry name" value="FAD-bd_PCMH_sub2"/>
</dbReference>
<dbReference type="PANTHER" id="PTHR11748">
    <property type="entry name" value="D-LACTATE DEHYDROGENASE"/>
    <property type="match status" value="1"/>
</dbReference>
<dbReference type="InterPro" id="IPR016166">
    <property type="entry name" value="FAD-bd_PCMH"/>
</dbReference>
<evidence type="ECO:0000313" key="9">
    <source>
        <dbReference type="EMBL" id="MFC6038725.1"/>
    </source>
</evidence>
<evidence type="ECO:0000256" key="4">
    <source>
        <dbReference type="ARBA" id="ARBA00022827"/>
    </source>
</evidence>
<keyword evidence="6" id="KW-0560">Oxidoreductase</keyword>
<proteinExistence type="inferred from homology"/>
<name>A0ABW1L416_9BACL</name>
<evidence type="ECO:0000256" key="1">
    <source>
        <dbReference type="ARBA" id="ARBA00001974"/>
    </source>
</evidence>
<dbReference type="PANTHER" id="PTHR11748:SF111">
    <property type="entry name" value="D-LACTATE DEHYDROGENASE, MITOCHONDRIAL-RELATED"/>
    <property type="match status" value="1"/>
</dbReference>
<comment type="similarity">
    <text evidence="2">Belongs to the FAD-binding oxidoreductase/transferase type 4 family.</text>
</comment>